<dbReference type="InterPro" id="IPR000182">
    <property type="entry name" value="GNAT_dom"/>
</dbReference>
<accession>A0ABW2JFM4</accession>
<dbReference type="EMBL" id="JBHTCF010000004">
    <property type="protein sequence ID" value="MFC7304858.1"/>
    <property type="molecule type" value="Genomic_DNA"/>
</dbReference>
<feature type="domain" description="N-acetyltransferase" evidence="2">
    <location>
        <begin position="136"/>
        <end position="266"/>
    </location>
</feature>
<proteinExistence type="predicted"/>
<dbReference type="Proteomes" id="UP001596523">
    <property type="component" value="Unassembled WGS sequence"/>
</dbReference>
<dbReference type="PROSITE" id="PS51186">
    <property type="entry name" value="GNAT"/>
    <property type="match status" value="1"/>
</dbReference>
<evidence type="ECO:0000313" key="3">
    <source>
        <dbReference type="EMBL" id="MFC7304858.1"/>
    </source>
</evidence>
<name>A0ABW2JFM4_9ACTN</name>
<feature type="compositionally biased region" description="Gly residues" evidence="1">
    <location>
        <begin position="15"/>
        <end position="28"/>
    </location>
</feature>
<reference evidence="4" key="1">
    <citation type="journal article" date="2019" name="Int. J. Syst. Evol. Microbiol.">
        <title>The Global Catalogue of Microorganisms (GCM) 10K type strain sequencing project: providing services to taxonomists for standard genome sequencing and annotation.</title>
        <authorList>
            <consortium name="The Broad Institute Genomics Platform"/>
            <consortium name="The Broad Institute Genome Sequencing Center for Infectious Disease"/>
            <person name="Wu L."/>
            <person name="Ma J."/>
        </authorList>
    </citation>
    <scope>NUCLEOTIDE SEQUENCE [LARGE SCALE GENOMIC DNA]</scope>
    <source>
        <strain evidence="4">SYNS20</strain>
    </source>
</reference>
<dbReference type="InterPro" id="IPR016181">
    <property type="entry name" value="Acyl_CoA_acyltransferase"/>
</dbReference>
<dbReference type="SUPFAM" id="SSF55729">
    <property type="entry name" value="Acyl-CoA N-acyltransferases (Nat)"/>
    <property type="match status" value="1"/>
</dbReference>
<sequence length="266" mass="28124">MTDSPITNSRAADGTGPGTAGGPAGGQAGDRAGAPEAPVADLVRSWIDGWVVSRQAADPVEAPWGWSIDVGTPKEVDRQLLPAGDEATVRKAAETCAAPGRWLKVFLPGVPVGPGDRGAPERLVGPWLGPEWELDIIGFLMTTPLVHTPLEQTHARVPDDYRQRTWLRGGVIRTAVFAPDGSLAARGQMAPTGPTAVADQIWTSPHHRRKGLGSLVMRTLHNTALEHGARTGVLVASEEGRALYESIGWHTHAPMVSTYVPSVNGS</sequence>
<comment type="caution">
    <text evidence="3">The sequence shown here is derived from an EMBL/GenBank/DDBJ whole genome shotgun (WGS) entry which is preliminary data.</text>
</comment>
<gene>
    <name evidence="3" type="ORF">ACFQVC_11580</name>
</gene>
<dbReference type="Gene3D" id="3.40.630.30">
    <property type="match status" value="1"/>
</dbReference>
<evidence type="ECO:0000313" key="4">
    <source>
        <dbReference type="Proteomes" id="UP001596523"/>
    </source>
</evidence>
<protein>
    <submittedName>
        <fullName evidence="3">GNAT family N-acetyltransferase</fullName>
    </submittedName>
</protein>
<evidence type="ECO:0000256" key="1">
    <source>
        <dbReference type="SAM" id="MobiDB-lite"/>
    </source>
</evidence>
<dbReference type="RefSeq" id="WP_381829754.1">
    <property type="nucleotide sequence ID" value="NZ_JBHTCF010000004.1"/>
</dbReference>
<dbReference type="CDD" id="cd04301">
    <property type="entry name" value="NAT_SF"/>
    <property type="match status" value="1"/>
</dbReference>
<evidence type="ECO:0000259" key="2">
    <source>
        <dbReference type="PROSITE" id="PS51186"/>
    </source>
</evidence>
<feature type="region of interest" description="Disordered" evidence="1">
    <location>
        <begin position="1"/>
        <end position="35"/>
    </location>
</feature>
<dbReference type="Pfam" id="PF00583">
    <property type="entry name" value="Acetyltransf_1"/>
    <property type="match status" value="1"/>
</dbReference>
<organism evidence="3 4">
    <name type="scientific">Streptomyces monticola</name>
    <dbReference type="NCBI Taxonomy" id="2666263"/>
    <lineage>
        <taxon>Bacteria</taxon>
        <taxon>Bacillati</taxon>
        <taxon>Actinomycetota</taxon>
        <taxon>Actinomycetes</taxon>
        <taxon>Kitasatosporales</taxon>
        <taxon>Streptomycetaceae</taxon>
        <taxon>Streptomyces</taxon>
    </lineage>
</organism>
<keyword evidence="4" id="KW-1185">Reference proteome</keyword>